<dbReference type="KEGG" id="dgr:6561364"/>
<feature type="region of interest" description="Disordered" evidence="2">
    <location>
        <begin position="467"/>
        <end position="508"/>
    </location>
</feature>
<evidence type="ECO:0000313" key="4">
    <source>
        <dbReference type="Proteomes" id="UP000001070"/>
    </source>
</evidence>
<feature type="region of interest" description="Disordered" evidence="2">
    <location>
        <begin position="405"/>
        <end position="424"/>
    </location>
</feature>
<dbReference type="EMBL" id="CH916368">
    <property type="protein sequence ID" value="EDW03738.1"/>
    <property type="molecule type" value="Genomic_DNA"/>
</dbReference>
<evidence type="ECO:0000256" key="2">
    <source>
        <dbReference type="SAM" id="MobiDB-lite"/>
    </source>
</evidence>
<dbReference type="Proteomes" id="UP000001070">
    <property type="component" value="Unassembled WGS sequence"/>
</dbReference>
<gene>
    <name evidence="3" type="primary">Dgri\GH10338</name>
    <name evidence="3" type="ORF">Dgri_GH10338</name>
</gene>
<dbReference type="OrthoDB" id="6256972at2759"/>
<keyword evidence="4" id="KW-1185">Reference proteome</keyword>
<dbReference type="PANTHER" id="PTHR22028">
    <property type="entry name" value="SFI1 SPINDLE BODY DOMAIN-CONTAINING PROTEIN-RELATED"/>
    <property type="match status" value="1"/>
</dbReference>
<dbReference type="eggNOG" id="ENOG502QS57">
    <property type="taxonomic scope" value="Eukaryota"/>
</dbReference>
<keyword evidence="1" id="KW-0175">Coiled coil</keyword>
<feature type="compositionally biased region" description="Polar residues" evidence="2">
    <location>
        <begin position="307"/>
        <end position="318"/>
    </location>
</feature>
<accession>B4JA64</accession>
<sequence length="884" mass="105629">MSKRREKSNKQTRWDRIRKRYLNANPLGLKTDAVRRFIELDYIGQRQSQMLIDGEQSNKLNPSVVMDMRHQMFSQIPRQLPLATVAHGSTLASTRAHNLEVEQRYIDNQLQKFRQQLARQHPPRQRQERKIRVRPTKPDFKLNHGPLMQSLTLASQHIDNFYQTPVDALGQAAMLCSMQKQVATVSLLQQLQAEPEAEAEADLEHTWLQLKQAKEVKQVQIQADGEQLDMLEYRKFVKQVELDESKLQFLQRCRTPSPLLTTEELLKPMRAAAERQMLHMRTVRQEEELLQQGQQQEHPSEQPQLHRQASTCSNTSDGIDSVISDLAEEALFELQLEAAEQQMEREQQQLNELVAPPKLVQFQLSTTSPEELTSAVQEEEQEEEQMEALLIRRIEIPKVVVLPKQQEQPATDQSCSENELQPGPLDEKQRIIDELFVKARTNSELNLMRKYFLKWIHFTTMEKLEREPGTRHANRATKINAFLDKIRQEKRRQRQNTKRPNTPDNAEKIAQKSLEQREEAVKMAKQFKNKLKVQQDIIDLQRIKLERQERLIMQLKLHKLSDEAKEAREDLKQELKTVIRCGDPKAKAKAKCLQLIGSLRDAEDEEFERLQGRALLQPRFLQHMQERALERSVRHEQARQRRAQADAEREAAKLAIEEAKRQEDEEAKRLRIEVLKEKRRQEKMAKVLKERERQRFIENQRKALEFHRRMLLRRIGMEGFKRLLQRKRDNLVKCEEFSRRLYKRNSFLAWHKYTECRQREKCIRAEMCYRLALKRRALNAWLFYVQEERNKMQVAIDWHALHAMEHWFGRWLNYATHCRMIEDTKMRQAISHHEWHLKWKVLDCWQRLPQILRLEKETEERRQRWRMKIWELLPDYKPREDSLW</sequence>
<dbReference type="PhylomeDB" id="B4JA64"/>
<dbReference type="AlphaFoldDB" id="B4JA64"/>
<reference evidence="3 4" key="1">
    <citation type="journal article" date="2007" name="Nature">
        <title>Evolution of genes and genomes on the Drosophila phylogeny.</title>
        <authorList>
            <consortium name="Drosophila 12 Genomes Consortium"/>
            <person name="Clark A.G."/>
            <person name="Eisen M.B."/>
            <person name="Smith D.R."/>
            <person name="Bergman C.M."/>
            <person name="Oliver B."/>
            <person name="Markow T.A."/>
            <person name="Kaufman T.C."/>
            <person name="Kellis M."/>
            <person name="Gelbart W."/>
            <person name="Iyer V.N."/>
            <person name="Pollard D.A."/>
            <person name="Sackton T.B."/>
            <person name="Larracuente A.M."/>
            <person name="Singh N.D."/>
            <person name="Abad J.P."/>
            <person name="Abt D.N."/>
            <person name="Adryan B."/>
            <person name="Aguade M."/>
            <person name="Akashi H."/>
            <person name="Anderson W.W."/>
            <person name="Aquadro C.F."/>
            <person name="Ardell D.H."/>
            <person name="Arguello R."/>
            <person name="Artieri C.G."/>
            <person name="Barbash D.A."/>
            <person name="Barker D."/>
            <person name="Barsanti P."/>
            <person name="Batterham P."/>
            <person name="Batzoglou S."/>
            <person name="Begun D."/>
            <person name="Bhutkar A."/>
            <person name="Blanco E."/>
            <person name="Bosak S.A."/>
            <person name="Bradley R.K."/>
            <person name="Brand A.D."/>
            <person name="Brent M.R."/>
            <person name="Brooks A.N."/>
            <person name="Brown R.H."/>
            <person name="Butlin R.K."/>
            <person name="Caggese C."/>
            <person name="Calvi B.R."/>
            <person name="Bernardo de Carvalho A."/>
            <person name="Caspi A."/>
            <person name="Castrezana S."/>
            <person name="Celniker S.E."/>
            <person name="Chang J.L."/>
            <person name="Chapple C."/>
            <person name="Chatterji S."/>
            <person name="Chinwalla A."/>
            <person name="Civetta A."/>
            <person name="Clifton S.W."/>
            <person name="Comeron J.M."/>
            <person name="Costello J.C."/>
            <person name="Coyne J.A."/>
            <person name="Daub J."/>
            <person name="David R.G."/>
            <person name="Delcher A.L."/>
            <person name="Delehaunty K."/>
            <person name="Do C.B."/>
            <person name="Ebling H."/>
            <person name="Edwards K."/>
            <person name="Eickbush T."/>
            <person name="Evans J.D."/>
            <person name="Filipski A."/>
            <person name="Findeiss S."/>
            <person name="Freyhult E."/>
            <person name="Fulton L."/>
            <person name="Fulton R."/>
            <person name="Garcia A.C."/>
            <person name="Gardiner A."/>
            <person name="Garfield D.A."/>
            <person name="Garvin B.E."/>
            <person name="Gibson G."/>
            <person name="Gilbert D."/>
            <person name="Gnerre S."/>
            <person name="Godfrey J."/>
            <person name="Good R."/>
            <person name="Gotea V."/>
            <person name="Gravely B."/>
            <person name="Greenberg A.J."/>
            <person name="Griffiths-Jones S."/>
            <person name="Gross S."/>
            <person name="Guigo R."/>
            <person name="Gustafson E.A."/>
            <person name="Haerty W."/>
            <person name="Hahn M.W."/>
            <person name="Halligan D.L."/>
            <person name="Halpern A.L."/>
            <person name="Halter G.M."/>
            <person name="Han M.V."/>
            <person name="Heger A."/>
            <person name="Hillier L."/>
            <person name="Hinrichs A.S."/>
            <person name="Holmes I."/>
            <person name="Hoskins R.A."/>
            <person name="Hubisz M.J."/>
            <person name="Hultmark D."/>
            <person name="Huntley M.A."/>
            <person name="Jaffe D.B."/>
            <person name="Jagadeeshan S."/>
            <person name="Jeck W.R."/>
            <person name="Johnson J."/>
            <person name="Jones C.D."/>
            <person name="Jordan W.C."/>
            <person name="Karpen G.H."/>
            <person name="Kataoka E."/>
            <person name="Keightley P.D."/>
            <person name="Kheradpour P."/>
            <person name="Kirkness E.F."/>
            <person name="Koerich L.B."/>
            <person name="Kristiansen K."/>
            <person name="Kudrna D."/>
            <person name="Kulathinal R.J."/>
            <person name="Kumar S."/>
            <person name="Kwok R."/>
            <person name="Lander E."/>
            <person name="Langley C.H."/>
            <person name="Lapoint R."/>
            <person name="Lazzaro B.P."/>
            <person name="Lee S.J."/>
            <person name="Levesque L."/>
            <person name="Li R."/>
            <person name="Lin C.F."/>
            <person name="Lin M.F."/>
            <person name="Lindblad-Toh K."/>
            <person name="Llopart A."/>
            <person name="Long M."/>
            <person name="Low L."/>
            <person name="Lozovsky E."/>
            <person name="Lu J."/>
            <person name="Luo M."/>
            <person name="Machado C.A."/>
            <person name="Makalowski W."/>
            <person name="Marzo M."/>
            <person name="Matsuda M."/>
            <person name="Matzkin L."/>
            <person name="McAllister B."/>
            <person name="McBride C.S."/>
            <person name="McKernan B."/>
            <person name="McKernan K."/>
            <person name="Mendez-Lago M."/>
            <person name="Minx P."/>
            <person name="Mollenhauer M.U."/>
            <person name="Montooth K."/>
            <person name="Mount S.M."/>
            <person name="Mu X."/>
            <person name="Myers E."/>
            <person name="Negre B."/>
            <person name="Newfeld S."/>
            <person name="Nielsen R."/>
            <person name="Noor M.A."/>
            <person name="O'Grady P."/>
            <person name="Pachter L."/>
            <person name="Papaceit M."/>
            <person name="Parisi M.J."/>
            <person name="Parisi M."/>
            <person name="Parts L."/>
            <person name="Pedersen J.S."/>
            <person name="Pesole G."/>
            <person name="Phillippy A.M."/>
            <person name="Ponting C.P."/>
            <person name="Pop M."/>
            <person name="Porcelli D."/>
            <person name="Powell J.R."/>
            <person name="Prohaska S."/>
            <person name="Pruitt K."/>
            <person name="Puig M."/>
            <person name="Quesneville H."/>
            <person name="Ram K.R."/>
            <person name="Rand D."/>
            <person name="Rasmussen M.D."/>
            <person name="Reed L.K."/>
            <person name="Reenan R."/>
            <person name="Reily A."/>
            <person name="Remington K.A."/>
            <person name="Rieger T.T."/>
            <person name="Ritchie M.G."/>
            <person name="Robin C."/>
            <person name="Rogers Y.H."/>
            <person name="Rohde C."/>
            <person name="Rozas J."/>
            <person name="Rubenfield M.J."/>
            <person name="Ruiz A."/>
            <person name="Russo S."/>
            <person name="Salzberg S.L."/>
            <person name="Sanchez-Gracia A."/>
            <person name="Saranga D.J."/>
            <person name="Sato H."/>
            <person name="Schaeffer S.W."/>
            <person name="Schatz M.C."/>
            <person name="Schlenke T."/>
            <person name="Schwartz R."/>
            <person name="Segarra C."/>
            <person name="Singh R.S."/>
            <person name="Sirot L."/>
            <person name="Sirota M."/>
            <person name="Sisneros N.B."/>
            <person name="Smith C.D."/>
            <person name="Smith T.F."/>
            <person name="Spieth J."/>
            <person name="Stage D.E."/>
            <person name="Stark A."/>
            <person name="Stephan W."/>
            <person name="Strausberg R.L."/>
            <person name="Strempel S."/>
            <person name="Sturgill D."/>
            <person name="Sutton G."/>
            <person name="Sutton G.G."/>
            <person name="Tao W."/>
            <person name="Teichmann S."/>
            <person name="Tobari Y.N."/>
            <person name="Tomimura Y."/>
            <person name="Tsolas J.M."/>
            <person name="Valente V.L."/>
            <person name="Venter E."/>
            <person name="Venter J.C."/>
            <person name="Vicario S."/>
            <person name="Vieira F.G."/>
            <person name="Vilella A.J."/>
            <person name="Villasante A."/>
            <person name="Walenz B."/>
            <person name="Wang J."/>
            <person name="Wasserman M."/>
            <person name="Watts T."/>
            <person name="Wilson D."/>
            <person name="Wilson R.K."/>
            <person name="Wing R.A."/>
            <person name="Wolfner M.F."/>
            <person name="Wong A."/>
            <person name="Wong G.K."/>
            <person name="Wu C.I."/>
            <person name="Wu G."/>
            <person name="Yamamoto D."/>
            <person name="Yang H.P."/>
            <person name="Yang S.P."/>
            <person name="Yorke J.A."/>
            <person name="Yoshida K."/>
            <person name="Zdobnov E."/>
            <person name="Zhang P."/>
            <person name="Zhang Y."/>
            <person name="Zimin A.V."/>
            <person name="Baldwin J."/>
            <person name="Abdouelleil A."/>
            <person name="Abdulkadir J."/>
            <person name="Abebe A."/>
            <person name="Abera B."/>
            <person name="Abreu J."/>
            <person name="Acer S.C."/>
            <person name="Aftuck L."/>
            <person name="Alexander A."/>
            <person name="An P."/>
            <person name="Anderson E."/>
            <person name="Anderson S."/>
            <person name="Arachi H."/>
            <person name="Azer M."/>
            <person name="Bachantsang P."/>
            <person name="Barry A."/>
            <person name="Bayul T."/>
            <person name="Berlin A."/>
            <person name="Bessette D."/>
            <person name="Bloom T."/>
            <person name="Blye J."/>
            <person name="Boguslavskiy L."/>
            <person name="Bonnet C."/>
            <person name="Boukhgalter B."/>
            <person name="Bourzgui I."/>
            <person name="Brown A."/>
            <person name="Cahill P."/>
            <person name="Channer S."/>
            <person name="Cheshatsang Y."/>
            <person name="Chuda L."/>
            <person name="Citroen M."/>
            <person name="Collymore A."/>
            <person name="Cooke P."/>
            <person name="Costello M."/>
            <person name="D'Aco K."/>
            <person name="Daza R."/>
            <person name="De Haan G."/>
            <person name="DeGray S."/>
            <person name="DeMaso C."/>
            <person name="Dhargay N."/>
            <person name="Dooley K."/>
            <person name="Dooley E."/>
            <person name="Doricent M."/>
            <person name="Dorje P."/>
            <person name="Dorjee K."/>
            <person name="Dupes A."/>
            <person name="Elong R."/>
            <person name="Falk J."/>
            <person name="Farina A."/>
            <person name="Faro S."/>
            <person name="Ferguson D."/>
            <person name="Fisher S."/>
            <person name="Foley C.D."/>
            <person name="Franke A."/>
            <person name="Friedrich D."/>
            <person name="Gadbois L."/>
            <person name="Gearin G."/>
            <person name="Gearin C.R."/>
            <person name="Giannoukos G."/>
            <person name="Goode T."/>
            <person name="Graham J."/>
            <person name="Grandbois E."/>
            <person name="Grewal S."/>
            <person name="Gyaltsen K."/>
            <person name="Hafez N."/>
            <person name="Hagos B."/>
            <person name="Hall J."/>
            <person name="Henson C."/>
            <person name="Hollinger A."/>
            <person name="Honan T."/>
            <person name="Huard M.D."/>
            <person name="Hughes L."/>
            <person name="Hurhula B."/>
            <person name="Husby M.E."/>
            <person name="Kamat A."/>
            <person name="Kanga B."/>
            <person name="Kashin S."/>
            <person name="Khazanovich D."/>
            <person name="Kisner P."/>
            <person name="Lance K."/>
            <person name="Lara M."/>
            <person name="Lee W."/>
            <person name="Lennon N."/>
            <person name="Letendre F."/>
            <person name="LeVine R."/>
            <person name="Lipovsky A."/>
            <person name="Liu X."/>
            <person name="Liu J."/>
            <person name="Liu S."/>
            <person name="Lokyitsang T."/>
            <person name="Lokyitsang Y."/>
            <person name="Lubonja R."/>
            <person name="Lui A."/>
            <person name="MacDonald P."/>
            <person name="Magnisalis V."/>
            <person name="Maru K."/>
            <person name="Matthews C."/>
            <person name="McCusker W."/>
            <person name="McDonough S."/>
            <person name="Mehta T."/>
            <person name="Meldrim J."/>
            <person name="Meneus L."/>
            <person name="Mihai O."/>
            <person name="Mihalev A."/>
            <person name="Mihova T."/>
            <person name="Mittelman R."/>
            <person name="Mlenga V."/>
            <person name="Montmayeur A."/>
            <person name="Mulrain L."/>
            <person name="Navidi A."/>
            <person name="Naylor J."/>
            <person name="Negash T."/>
            <person name="Nguyen T."/>
            <person name="Nguyen N."/>
            <person name="Nicol R."/>
            <person name="Norbu C."/>
            <person name="Norbu N."/>
            <person name="Novod N."/>
            <person name="O'Neill B."/>
            <person name="Osman S."/>
            <person name="Markiewicz E."/>
            <person name="Oyono O.L."/>
            <person name="Patti C."/>
            <person name="Phunkhang P."/>
            <person name="Pierre F."/>
            <person name="Priest M."/>
            <person name="Raghuraman S."/>
            <person name="Rege F."/>
            <person name="Reyes R."/>
            <person name="Rise C."/>
            <person name="Rogov P."/>
            <person name="Ross K."/>
            <person name="Ryan E."/>
            <person name="Settipalli S."/>
            <person name="Shea T."/>
            <person name="Sherpa N."/>
            <person name="Shi L."/>
            <person name="Shih D."/>
            <person name="Sparrow T."/>
            <person name="Spaulding J."/>
            <person name="Stalker J."/>
            <person name="Stange-Thomann N."/>
            <person name="Stavropoulos S."/>
            <person name="Stone C."/>
            <person name="Strader C."/>
            <person name="Tesfaye S."/>
            <person name="Thomson T."/>
            <person name="Thoulutsang Y."/>
            <person name="Thoulutsang D."/>
            <person name="Topham K."/>
            <person name="Topping I."/>
            <person name="Tsamla T."/>
            <person name="Vassiliev H."/>
            <person name="Vo A."/>
            <person name="Wangchuk T."/>
            <person name="Wangdi T."/>
            <person name="Weiand M."/>
            <person name="Wilkinson J."/>
            <person name="Wilson A."/>
            <person name="Yadav S."/>
            <person name="Young G."/>
            <person name="Yu Q."/>
            <person name="Zembek L."/>
            <person name="Zhong D."/>
            <person name="Zimmer A."/>
            <person name="Zwirko Z."/>
            <person name="Jaffe D.B."/>
            <person name="Alvarez P."/>
            <person name="Brockman W."/>
            <person name="Butler J."/>
            <person name="Chin C."/>
            <person name="Gnerre S."/>
            <person name="Grabherr M."/>
            <person name="Kleber M."/>
            <person name="Mauceli E."/>
            <person name="MacCallum I."/>
        </authorList>
    </citation>
    <scope>NUCLEOTIDE SEQUENCE [LARGE SCALE GENOMIC DNA]</scope>
    <source>
        <strain evidence="4">Tucson 15287-2541.00</strain>
    </source>
</reference>
<dbReference type="OMA" id="VIMDMRH"/>
<feature type="coiled-coil region" evidence="1">
    <location>
        <begin position="635"/>
        <end position="680"/>
    </location>
</feature>
<proteinExistence type="predicted"/>
<dbReference type="InParanoid" id="B4JA64"/>
<feature type="coiled-coil region" evidence="1">
    <location>
        <begin position="557"/>
        <end position="605"/>
    </location>
</feature>
<dbReference type="InterPro" id="IPR052270">
    <property type="entry name" value="CACF_protein"/>
</dbReference>
<feature type="compositionally biased region" description="Low complexity" evidence="2">
    <location>
        <begin position="290"/>
        <end position="306"/>
    </location>
</feature>
<dbReference type="FunCoup" id="B4JA64">
    <property type="interactions" value="44"/>
</dbReference>
<organism evidence="4">
    <name type="scientific">Drosophila grimshawi</name>
    <name type="common">Hawaiian fruit fly</name>
    <name type="synonym">Idiomyia grimshawi</name>
    <dbReference type="NCBI Taxonomy" id="7222"/>
    <lineage>
        <taxon>Eukaryota</taxon>
        <taxon>Metazoa</taxon>
        <taxon>Ecdysozoa</taxon>
        <taxon>Arthropoda</taxon>
        <taxon>Hexapoda</taxon>
        <taxon>Insecta</taxon>
        <taxon>Pterygota</taxon>
        <taxon>Neoptera</taxon>
        <taxon>Endopterygota</taxon>
        <taxon>Diptera</taxon>
        <taxon>Brachycera</taxon>
        <taxon>Muscomorpha</taxon>
        <taxon>Ephydroidea</taxon>
        <taxon>Drosophilidae</taxon>
        <taxon>Drosophila</taxon>
        <taxon>Hawaiian Drosophila</taxon>
    </lineage>
</organism>
<evidence type="ECO:0000256" key="1">
    <source>
        <dbReference type="SAM" id="Coils"/>
    </source>
</evidence>
<name>B4JA64_DROGR</name>
<feature type="compositionally biased region" description="Polar residues" evidence="2">
    <location>
        <begin position="405"/>
        <end position="419"/>
    </location>
</feature>
<evidence type="ECO:0000313" key="3">
    <source>
        <dbReference type="EMBL" id="EDW03738.1"/>
    </source>
</evidence>
<feature type="compositionally biased region" description="Basic residues" evidence="2">
    <location>
        <begin position="488"/>
        <end position="497"/>
    </location>
</feature>
<protein>
    <submittedName>
        <fullName evidence="3">GH10338</fullName>
    </submittedName>
</protein>
<dbReference type="HOGENOM" id="CLU_327113_0_0_1"/>
<feature type="coiled-coil region" evidence="1">
    <location>
        <begin position="329"/>
        <end position="392"/>
    </location>
</feature>
<feature type="region of interest" description="Disordered" evidence="2">
    <location>
        <begin position="287"/>
        <end position="319"/>
    </location>
</feature>
<dbReference type="PANTHER" id="PTHR22028:SF5">
    <property type="entry name" value="COILED-COIL DOMAIN-CONTAINING PROTEIN 191"/>
    <property type="match status" value="1"/>
</dbReference>